<name>A0AAW0BV14_9AGAR</name>
<feature type="region of interest" description="Disordered" evidence="5">
    <location>
        <begin position="367"/>
        <end position="388"/>
    </location>
</feature>
<reference evidence="7 8" key="1">
    <citation type="submission" date="2024-01" db="EMBL/GenBank/DDBJ databases">
        <title>A draft genome for a cacao thread blight-causing isolate of Paramarasmius palmivorus.</title>
        <authorList>
            <person name="Baruah I.K."/>
            <person name="Bukari Y."/>
            <person name="Amoako-Attah I."/>
            <person name="Meinhardt L.W."/>
            <person name="Bailey B.A."/>
            <person name="Cohen S.P."/>
        </authorList>
    </citation>
    <scope>NUCLEOTIDE SEQUENCE [LARGE SCALE GENOMIC DNA]</scope>
    <source>
        <strain evidence="7 8">GH-12</strain>
    </source>
</reference>
<proteinExistence type="predicted"/>
<evidence type="ECO:0000313" key="7">
    <source>
        <dbReference type="EMBL" id="KAK7031304.1"/>
    </source>
</evidence>
<comment type="subcellular location">
    <subcellularLocation>
        <location evidence="1">Membrane</location>
        <topology evidence="1">Multi-pass membrane protein</topology>
    </subcellularLocation>
</comment>
<organism evidence="7 8">
    <name type="scientific">Paramarasmius palmivorus</name>
    <dbReference type="NCBI Taxonomy" id="297713"/>
    <lineage>
        <taxon>Eukaryota</taxon>
        <taxon>Fungi</taxon>
        <taxon>Dikarya</taxon>
        <taxon>Basidiomycota</taxon>
        <taxon>Agaricomycotina</taxon>
        <taxon>Agaricomycetes</taxon>
        <taxon>Agaricomycetidae</taxon>
        <taxon>Agaricales</taxon>
        <taxon>Marasmiineae</taxon>
        <taxon>Marasmiaceae</taxon>
        <taxon>Paramarasmius</taxon>
    </lineage>
</organism>
<evidence type="ECO:0000256" key="4">
    <source>
        <dbReference type="ARBA" id="ARBA00023136"/>
    </source>
</evidence>
<dbReference type="EMBL" id="JAYKXP010000069">
    <property type="protein sequence ID" value="KAK7031304.1"/>
    <property type="molecule type" value="Genomic_DNA"/>
</dbReference>
<dbReference type="GO" id="GO:0004930">
    <property type="term" value="F:G protein-coupled receptor activity"/>
    <property type="evidence" value="ECO:0007669"/>
    <property type="project" value="TreeGrafter"/>
</dbReference>
<feature type="transmembrane region" description="Helical" evidence="6">
    <location>
        <begin position="100"/>
        <end position="124"/>
    </location>
</feature>
<dbReference type="GO" id="GO:0005886">
    <property type="term" value="C:plasma membrane"/>
    <property type="evidence" value="ECO:0007669"/>
    <property type="project" value="TreeGrafter"/>
</dbReference>
<evidence type="ECO:0000256" key="2">
    <source>
        <dbReference type="ARBA" id="ARBA00022692"/>
    </source>
</evidence>
<dbReference type="PANTHER" id="PTHR23112">
    <property type="entry name" value="G PROTEIN-COUPLED RECEPTOR 157-RELATED"/>
    <property type="match status" value="1"/>
</dbReference>
<feature type="transmembrane region" description="Helical" evidence="6">
    <location>
        <begin position="270"/>
        <end position="293"/>
    </location>
</feature>
<dbReference type="AlphaFoldDB" id="A0AAW0BV14"/>
<dbReference type="PANTHER" id="PTHR23112:SF0">
    <property type="entry name" value="TRANSMEMBRANE PROTEIN 116"/>
    <property type="match status" value="1"/>
</dbReference>
<evidence type="ECO:0000256" key="5">
    <source>
        <dbReference type="SAM" id="MobiDB-lite"/>
    </source>
</evidence>
<keyword evidence="3 6" id="KW-1133">Transmembrane helix</keyword>
<evidence type="ECO:0008006" key="9">
    <source>
        <dbReference type="Google" id="ProtNLM"/>
    </source>
</evidence>
<keyword evidence="2 6" id="KW-0812">Transmembrane</keyword>
<keyword evidence="8" id="KW-1185">Reference proteome</keyword>
<feature type="transmembrane region" description="Helical" evidence="6">
    <location>
        <begin position="67"/>
        <end position="88"/>
    </location>
</feature>
<accession>A0AAW0BV14</accession>
<dbReference type="Gene3D" id="1.20.1070.10">
    <property type="entry name" value="Rhodopsin 7-helix transmembrane proteins"/>
    <property type="match status" value="1"/>
</dbReference>
<evidence type="ECO:0000313" key="8">
    <source>
        <dbReference type="Proteomes" id="UP001383192"/>
    </source>
</evidence>
<dbReference type="GO" id="GO:0007189">
    <property type="term" value="P:adenylate cyclase-activating G protein-coupled receptor signaling pathway"/>
    <property type="evidence" value="ECO:0007669"/>
    <property type="project" value="TreeGrafter"/>
</dbReference>
<feature type="transmembrane region" description="Helical" evidence="6">
    <location>
        <begin position="136"/>
        <end position="154"/>
    </location>
</feature>
<dbReference type="Proteomes" id="UP001383192">
    <property type="component" value="Unassembled WGS sequence"/>
</dbReference>
<feature type="transmembrane region" description="Helical" evidence="6">
    <location>
        <begin position="29"/>
        <end position="55"/>
    </location>
</feature>
<feature type="transmembrane region" description="Helical" evidence="6">
    <location>
        <begin position="305"/>
        <end position="325"/>
    </location>
</feature>
<protein>
    <recommendedName>
        <fullName evidence="9">G-protein coupled receptors family 2 profile 2 domain-containing protein</fullName>
    </recommendedName>
</protein>
<comment type="caution">
    <text evidence="7">The sequence shown here is derived from an EMBL/GenBank/DDBJ whole genome shotgun (WGS) entry which is preliminary data.</text>
</comment>
<sequence length="406" mass="44970">MSIVRGNYTTSDGGFIFTQDLANLANKAWYIPALIGSAFCFVILSTIAVLAAHPLSRAHLDRVSFRIMAYALVANFVYGIVTAVAGIYAKGGPSCSAQVWVIMFNLHLSSFLLFCIGLNLLLVIRLGISGCKMEKYYVGVCILVALCVTIPPYATRQYGWDEFLDECWYDRTRGHGRLPWQVSTQMVWNMLTVLGELSTFTWLLIHMIRNQVFTTSTLFRLAPVSNNTQLGSGSRIHPLASMTNSSLSENCSHLNGALGPAHYRNIILRIALYPIASFITLSLSACGDIYLSVNGISSRVDYNVLLLSNISYGLRPVLYALVAAVDPSLHRAIRVMYHGNNLSEVEFDSLPSLQTHSQTDINPKSLKKAITRSSHRDPEAFCDSSSAGRRLQLQEPRRGDAFTREI</sequence>
<evidence type="ECO:0000256" key="1">
    <source>
        <dbReference type="ARBA" id="ARBA00004141"/>
    </source>
</evidence>
<feature type="transmembrane region" description="Helical" evidence="6">
    <location>
        <begin position="186"/>
        <end position="205"/>
    </location>
</feature>
<keyword evidence="4 6" id="KW-0472">Membrane</keyword>
<gene>
    <name evidence="7" type="ORF">VNI00_013559</name>
</gene>
<evidence type="ECO:0000256" key="6">
    <source>
        <dbReference type="SAM" id="Phobius"/>
    </source>
</evidence>
<evidence type="ECO:0000256" key="3">
    <source>
        <dbReference type="ARBA" id="ARBA00022989"/>
    </source>
</evidence>